<gene>
    <name evidence="2" type="ordered locus">Hden_1816</name>
</gene>
<organism evidence="2 3">
    <name type="scientific">Hyphomicrobium denitrificans (strain ATCC 51888 / DSM 1869 / NCIMB 11706 / TK 0415)</name>
    <dbReference type="NCBI Taxonomy" id="582899"/>
    <lineage>
        <taxon>Bacteria</taxon>
        <taxon>Pseudomonadati</taxon>
        <taxon>Pseudomonadota</taxon>
        <taxon>Alphaproteobacteria</taxon>
        <taxon>Hyphomicrobiales</taxon>
        <taxon>Hyphomicrobiaceae</taxon>
        <taxon>Hyphomicrobium</taxon>
    </lineage>
</organism>
<dbReference type="RefSeq" id="WP_013215778.1">
    <property type="nucleotide sequence ID" value="NC_014313.1"/>
</dbReference>
<dbReference type="AlphaFoldDB" id="D8JZ17"/>
<reference evidence="3" key="1">
    <citation type="journal article" date="2011" name="J. Bacteriol.">
        <title>Genome sequences of eight morphologically diverse alphaproteobacteria.</title>
        <authorList>
            <consortium name="US DOE Joint Genome Institute"/>
            <person name="Brown P.J."/>
            <person name="Kysela D.T."/>
            <person name="Buechlein A."/>
            <person name="Hemmerich C."/>
            <person name="Brun Y.V."/>
        </authorList>
    </citation>
    <scope>NUCLEOTIDE SEQUENCE [LARGE SCALE GENOMIC DNA]</scope>
    <source>
        <strain evidence="3">ATCC 51888 / DSM 1869 / NCIB 11706 / TK 0415</strain>
    </source>
</reference>
<dbReference type="STRING" id="582899.Hden_1816"/>
<dbReference type="KEGG" id="hdn:Hden_1816"/>
<dbReference type="Proteomes" id="UP000002033">
    <property type="component" value="Chromosome"/>
</dbReference>
<evidence type="ECO:0008006" key="4">
    <source>
        <dbReference type="Google" id="ProtNLM"/>
    </source>
</evidence>
<protein>
    <recommendedName>
        <fullName evidence="4">Lipoprotein</fullName>
    </recommendedName>
</protein>
<feature type="chain" id="PRO_5003116541" description="Lipoprotein" evidence="1">
    <location>
        <begin position="20"/>
        <end position="207"/>
    </location>
</feature>
<accession>D8JZ17</accession>
<sequence precursor="true">MRALRLACLMIAVAAPASAADCSKDVLAAFEKQRTSKVFRVEFSQPSAEGEVHMVIDYMPPDKMLQTVTSPAMPGEQQTMLIGNRAYAGSGGAFEELLPQFTQSIIAEFASAVGAPKNLGDFECVGNLKVDDQDFVAYRLAEKAADGADPSTVMARTVYVDPASGKPAYNIIAALGGSAPPALKVKYSYPTDVEIVAPANAPVQKLH</sequence>
<keyword evidence="3" id="KW-1185">Reference proteome</keyword>
<name>D8JZ17_HYPDA</name>
<proteinExistence type="predicted"/>
<dbReference type="EMBL" id="CP002083">
    <property type="protein sequence ID" value="ADJ23619.1"/>
    <property type="molecule type" value="Genomic_DNA"/>
</dbReference>
<evidence type="ECO:0000256" key="1">
    <source>
        <dbReference type="SAM" id="SignalP"/>
    </source>
</evidence>
<keyword evidence="1" id="KW-0732">Signal</keyword>
<feature type="signal peptide" evidence="1">
    <location>
        <begin position="1"/>
        <end position="19"/>
    </location>
</feature>
<evidence type="ECO:0000313" key="3">
    <source>
        <dbReference type="Proteomes" id="UP000002033"/>
    </source>
</evidence>
<dbReference type="HOGENOM" id="CLU_103711_0_0_5"/>
<evidence type="ECO:0000313" key="2">
    <source>
        <dbReference type="EMBL" id="ADJ23619.1"/>
    </source>
</evidence>